<dbReference type="EMBL" id="CP020330">
    <property type="protein sequence ID" value="AQZ50193.1"/>
    <property type="molecule type" value="Genomic_DNA"/>
</dbReference>
<evidence type="ECO:0000313" key="2">
    <source>
        <dbReference type="Proteomes" id="UP000191135"/>
    </source>
</evidence>
<dbReference type="CDD" id="cd19166">
    <property type="entry name" value="HemeO-bac"/>
    <property type="match status" value="1"/>
</dbReference>
<dbReference type="InterPro" id="IPR016053">
    <property type="entry name" value="Haem_Oase-like"/>
</dbReference>
<proteinExistence type="predicted"/>
<dbReference type="GO" id="GO:0006788">
    <property type="term" value="P:heme oxidation"/>
    <property type="evidence" value="ECO:0007669"/>
    <property type="project" value="InterPro"/>
</dbReference>
<dbReference type="AlphaFoldDB" id="A0A1U9YXL7"/>
<dbReference type="SUPFAM" id="SSF48613">
    <property type="entry name" value="Heme oxygenase-like"/>
    <property type="match status" value="1"/>
</dbReference>
<dbReference type="STRING" id="1122214.Mame_00817"/>
<protein>
    <submittedName>
        <fullName evidence="1">Heme oxygenase</fullName>
    </submittedName>
</protein>
<dbReference type="eggNOG" id="COG3230">
    <property type="taxonomic scope" value="Bacteria"/>
</dbReference>
<dbReference type="Proteomes" id="UP000191135">
    <property type="component" value="Chromosome"/>
</dbReference>
<dbReference type="Gene3D" id="1.20.910.10">
    <property type="entry name" value="Heme oxygenase-like"/>
    <property type="match status" value="1"/>
</dbReference>
<keyword evidence="2" id="KW-1185">Reference proteome</keyword>
<dbReference type="OrthoDB" id="9149607at2"/>
<dbReference type="RefSeq" id="WP_018065304.1">
    <property type="nucleotide sequence ID" value="NZ_AQWH01000012.1"/>
</dbReference>
<sequence length="180" mass="19370">MELLAELRNNTSDLHQRLDRAVSRTPFASPEGYQRFLLMHARVLPQAERWLAAQPLYATLPGDRLRTAALARDLEALALSMPAGACVAGNSSSVAGLAYVLEGSRLGARYLLGQLAKAGAPYPVAFLRHGEGEDHWTSFRAWLAAQPANQSAVATAVTSARALFDAYLEAVCHLEGAQAQ</sequence>
<dbReference type="Pfam" id="PF01126">
    <property type="entry name" value="Heme_oxygenase"/>
    <property type="match status" value="1"/>
</dbReference>
<dbReference type="GO" id="GO:0004392">
    <property type="term" value="F:heme oxygenase (decyclizing) activity"/>
    <property type="evidence" value="ECO:0007669"/>
    <property type="project" value="InterPro"/>
</dbReference>
<organism evidence="1 2">
    <name type="scientific">Martelella mediterranea DSM 17316</name>
    <dbReference type="NCBI Taxonomy" id="1122214"/>
    <lineage>
        <taxon>Bacteria</taxon>
        <taxon>Pseudomonadati</taxon>
        <taxon>Pseudomonadota</taxon>
        <taxon>Alphaproteobacteria</taxon>
        <taxon>Hyphomicrobiales</taxon>
        <taxon>Aurantimonadaceae</taxon>
        <taxon>Martelella</taxon>
    </lineage>
</organism>
<accession>A0A1U9YXL7</accession>
<evidence type="ECO:0000313" key="1">
    <source>
        <dbReference type="EMBL" id="AQZ50193.1"/>
    </source>
</evidence>
<dbReference type="InterPro" id="IPR016084">
    <property type="entry name" value="Haem_Oase-like_multi-hlx"/>
</dbReference>
<name>A0A1U9YXL7_9HYPH</name>
<dbReference type="KEGG" id="mmed:Mame_00817"/>
<gene>
    <name evidence="1" type="ORF">Mame_00817</name>
</gene>
<reference evidence="1 2" key="1">
    <citation type="submission" date="2017-03" db="EMBL/GenBank/DDBJ databases">
        <title>Foreign affairs: Plasmid Transfer between Roseobacters and Rhizobia.</title>
        <authorList>
            <person name="Bartling P."/>
            <person name="Bunk B."/>
            <person name="Overmann J."/>
            <person name="Brinkmann H."/>
            <person name="Petersen J."/>
        </authorList>
    </citation>
    <scope>NUCLEOTIDE SEQUENCE [LARGE SCALE GENOMIC DNA]</scope>
    <source>
        <strain evidence="1 2">MACL11</strain>
    </source>
</reference>